<evidence type="ECO:0000313" key="1">
    <source>
        <dbReference type="EMBL" id="CEO45727.1"/>
    </source>
</evidence>
<gene>
    <name evidence="1" type="ORF">BN869_000001782_1</name>
</gene>
<proteinExistence type="predicted"/>
<protein>
    <submittedName>
        <fullName evidence="1">Uncharacterized protein</fullName>
    </submittedName>
</protein>
<dbReference type="AlphaFoldDB" id="A0A0B7JR18"/>
<dbReference type="EMBL" id="CDPU01000003">
    <property type="protein sequence ID" value="CEO45727.1"/>
    <property type="molecule type" value="Genomic_DNA"/>
</dbReference>
<organism evidence="1">
    <name type="scientific">Bionectria ochroleuca</name>
    <name type="common">Gliocladium roseum</name>
    <dbReference type="NCBI Taxonomy" id="29856"/>
    <lineage>
        <taxon>Eukaryota</taxon>
        <taxon>Fungi</taxon>
        <taxon>Dikarya</taxon>
        <taxon>Ascomycota</taxon>
        <taxon>Pezizomycotina</taxon>
        <taxon>Sordariomycetes</taxon>
        <taxon>Hypocreomycetidae</taxon>
        <taxon>Hypocreales</taxon>
        <taxon>Bionectriaceae</taxon>
        <taxon>Clonostachys</taxon>
    </lineage>
</organism>
<accession>A0A0B7JR18</accession>
<name>A0A0B7JR18_BIOOC</name>
<sequence length="116" mass="13250">MSSAIAANMFRLTPQLMFRGTPKMMFSRAPQMMFRQAPRMMRPVPKEDQAGHTVSQRLRKLKNIPLELLPLAVVVVFALFAATYSSIRKFVVDKNLRLVRQGAAGREEHSSDEKHH</sequence>
<reference evidence="1" key="1">
    <citation type="submission" date="2015-01" db="EMBL/GenBank/DDBJ databases">
        <authorList>
            <person name="Durling Mikael"/>
        </authorList>
    </citation>
    <scope>NUCLEOTIDE SEQUENCE</scope>
</reference>